<evidence type="ECO:0000313" key="1">
    <source>
        <dbReference type="EMBL" id="CBH97029.1"/>
    </source>
</evidence>
<sequence length="26" mass="3135">MFDGLRAYFGLDWDRPNGACFYIRIH</sequence>
<reference evidence="1" key="1">
    <citation type="submission" date="2009-10" db="EMBL/GenBank/DDBJ databases">
        <title>Diversity of trophic interactions inside an arsenic-rich microbial ecosystem.</title>
        <authorList>
            <person name="Bertin P.N."/>
            <person name="Heinrich-Salmeron A."/>
            <person name="Pelletier E."/>
            <person name="Goulhen-Chollet F."/>
            <person name="Arsene-Ploetze F."/>
            <person name="Gallien S."/>
            <person name="Calteau A."/>
            <person name="Vallenet D."/>
            <person name="Casiot C."/>
            <person name="Chane-Woon-Ming B."/>
            <person name="Giloteaux L."/>
            <person name="Barakat M."/>
            <person name="Bonnefoy V."/>
            <person name="Bruneel O."/>
            <person name="Chandler M."/>
            <person name="Cleiss J."/>
            <person name="Duran R."/>
            <person name="Elbaz-Poulichet F."/>
            <person name="Fonknechten N."/>
            <person name="Lauga B."/>
            <person name="Mornico D."/>
            <person name="Ortet P."/>
            <person name="Schaeffer C."/>
            <person name="Siguier P."/>
            <person name="Alexander Thil Smith A."/>
            <person name="Van Dorsselaer A."/>
            <person name="Weissenbach J."/>
            <person name="Medigue C."/>
            <person name="Le Paslier D."/>
        </authorList>
    </citation>
    <scope>NUCLEOTIDE SEQUENCE</scope>
</reference>
<proteinExistence type="predicted"/>
<name>E6PQ25_9ZZZZ</name>
<gene>
    <name evidence="1" type="ORF">CARN2_1639</name>
</gene>
<accession>E6PQ25</accession>
<protein>
    <submittedName>
        <fullName evidence="1">Uncharacterized protein</fullName>
    </submittedName>
</protein>
<comment type="caution">
    <text evidence="1">The sequence shown here is derived from an EMBL/GenBank/DDBJ whole genome shotgun (WGS) entry which is preliminary data.</text>
</comment>
<dbReference type="EMBL" id="CABM01000040">
    <property type="protein sequence ID" value="CBH97029.1"/>
    <property type="molecule type" value="Genomic_DNA"/>
</dbReference>
<dbReference type="AlphaFoldDB" id="E6PQ25"/>
<organism evidence="1">
    <name type="scientific">mine drainage metagenome</name>
    <dbReference type="NCBI Taxonomy" id="410659"/>
    <lineage>
        <taxon>unclassified sequences</taxon>
        <taxon>metagenomes</taxon>
        <taxon>ecological metagenomes</taxon>
    </lineage>
</organism>